<organism evidence="3">
    <name type="scientific">Phaeocystis antarctica</name>
    <dbReference type="NCBI Taxonomy" id="33657"/>
    <lineage>
        <taxon>Eukaryota</taxon>
        <taxon>Haptista</taxon>
        <taxon>Haptophyta</taxon>
        <taxon>Prymnesiophyceae</taxon>
        <taxon>Phaeocystales</taxon>
        <taxon>Phaeocystaceae</taxon>
        <taxon>Phaeocystis</taxon>
    </lineage>
</organism>
<reference evidence="3" key="1">
    <citation type="submission" date="2021-01" db="EMBL/GenBank/DDBJ databases">
        <authorList>
            <person name="Corre E."/>
            <person name="Pelletier E."/>
            <person name="Niang G."/>
            <person name="Scheremetjew M."/>
            <person name="Finn R."/>
            <person name="Kale V."/>
            <person name="Holt S."/>
            <person name="Cochrane G."/>
            <person name="Meng A."/>
            <person name="Brown T."/>
            <person name="Cohen L."/>
        </authorList>
    </citation>
    <scope>NUCLEOTIDE SEQUENCE</scope>
    <source>
        <strain evidence="3">CCMP1374</strain>
    </source>
</reference>
<feature type="compositionally biased region" description="Low complexity" evidence="1">
    <location>
        <begin position="363"/>
        <end position="379"/>
    </location>
</feature>
<dbReference type="InterPro" id="IPR036915">
    <property type="entry name" value="Cyclin-like_sf"/>
</dbReference>
<feature type="region of interest" description="Disordered" evidence="1">
    <location>
        <begin position="347"/>
        <end position="379"/>
    </location>
</feature>
<dbReference type="InterPro" id="IPR001660">
    <property type="entry name" value="SAM"/>
</dbReference>
<dbReference type="InterPro" id="IPR013761">
    <property type="entry name" value="SAM/pointed_sf"/>
</dbReference>
<dbReference type="SUPFAM" id="SSF47954">
    <property type="entry name" value="Cyclin-like"/>
    <property type="match status" value="1"/>
</dbReference>
<sequence>MSVIFPTTVDSVEDWLTQINLAKYVPSFASAGILQVAELPMLSDERLKQAGVTMVGHRKRLMQAAKELNIPGAGGGSVFPVASAMAQEAPASSGGGAEPMDMEGPAPPQAQQRFNSTSSIFINSTITRPDIDEVIFCVAVVIHDRIVQGEQMSPGAANLFPFFSEENNPLYLDPSERAANEAVQGNRDTAKRTKREVPAEETIFHTLHSVYSCARFPSECLIISLVYIERLIAVAGVPILCTSWRPILLAALILAQKVWDDRSLHNVDFSMFCPMFTLKEINHLEKKFLELIEYDVSVSTSLYASYYFQLRTLCQRENNGQEPALKPMDMEKAQALEARGLSKTAELKKSAGKTWQSANDVDSSAMGGLGSLSAMRGPL</sequence>
<name>A0A7S0I4Z6_9EUKA</name>
<dbReference type="CDD" id="cd20540">
    <property type="entry name" value="CYCLIN_CCNY_like"/>
    <property type="match status" value="1"/>
</dbReference>
<dbReference type="Pfam" id="PF07647">
    <property type="entry name" value="SAM_2"/>
    <property type="match status" value="1"/>
</dbReference>
<evidence type="ECO:0000256" key="1">
    <source>
        <dbReference type="SAM" id="MobiDB-lite"/>
    </source>
</evidence>
<dbReference type="SMART" id="SM00454">
    <property type="entry name" value="SAM"/>
    <property type="match status" value="1"/>
</dbReference>
<dbReference type="AlphaFoldDB" id="A0A7S0I4Z6"/>
<evidence type="ECO:0000259" key="2">
    <source>
        <dbReference type="PROSITE" id="PS50105"/>
    </source>
</evidence>
<evidence type="ECO:0000313" key="3">
    <source>
        <dbReference type="EMBL" id="CAD8511111.1"/>
    </source>
</evidence>
<accession>A0A7S0I4Z6</accession>
<protein>
    <recommendedName>
        <fullName evidence="2">SAM domain-containing protein</fullName>
    </recommendedName>
</protein>
<dbReference type="Gene3D" id="1.10.150.50">
    <property type="entry name" value="Transcription Factor, Ets-1"/>
    <property type="match status" value="1"/>
</dbReference>
<dbReference type="Gene3D" id="1.10.472.10">
    <property type="entry name" value="Cyclin-like"/>
    <property type="match status" value="1"/>
</dbReference>
<feature type="region of interest" description="Disordered" evidence="1">
    <location>
        <begin position="89"/>
        <end position="111"/>
    </location>
</feature>
<feature type="compositionally biased region" description="Polar residues" evidence="1">
    <location>
        <begin position="353"/>
        <end position="362"/>
    </location>
</feature>
<dbReference type="SUPFAM" id="SSF47769">
    <property type="entry name" value="SAM/Pointed domain"/>
    <property type="match status" value="1"/>
</dbReference>
<feature type="domain" description="SAM" evidence="2">
    <location>
        <begin position="7"/>
        <end position="71"/>
    </location>
</feature>
<dbReference type="PROSITE" id="PS50105">
    <property type="entry name" value="SAM_DOMAIN"/>
    <property type="match status" value="1"/>
</dbReference>
<dbReference type="Pfam" id="PF00134">
    <property type="entry name" value="Cyclin_N"/>
    <property type="match status" value="1"/>
</dbReference>
<dbReference type="EMBL" id="HBEP01036694">
    <property type="protein sequence ID" value="CAD8511111.1"/>
    <property type="molecule type" value="Transcribed_RNA"/>
</dbReference>
<proteinExistence type="predicted"/>
<dbReference type="InterPro" id="IPR006671">
    <property type="entry name" value="Cyclin_N"/>
</dbReference>
<gene>
    <name evidence="3" type="ORF">PANT1444_LOCUS20766</name>
</gene>
<dbReference type="PANTHER" id="PTHR14248">
    <property type="entry name" value="CYCLIN Y, ISOFORM A"/>
    <property type="match status" value="1"/>
</dbReference>